<name>V5C9Z0_9GAMM</name>
<dbReference type="InterPro" id="IPR003660">
    <property type="entry name" value="HAMP_dom"/>
</dbReference>
<dbReference type="GO" id="GO:0016020">
    <property type="term" value="C:membrane"/>
    <property type="evidence" value="ECO:0007669"/>
    <property type="project" value="UniProtKB-SubCell"/>
</dbReference>
<dbReference type="GO" id="GO:0000155">
    <property type="term" value="F:phosphorelay sensor kinase activity"/>
    <property type="evidence" value="ECO:0007669"/>
    <property type="project" value="InterPro"/>
</dbReference>
<dbReference type="EMBL" id="AYLO01000015">
    <property type="protein sequence ID" value="ESS73613.1"/>
    <property type="molecule type" value="Genomic_DNA"/>
</dbReference>
<keyword evidence="8" id="KW-1133">Transmembrane helix</keyword>
<dbReference type="InterPro" id="IPR050482">
    <property type="entry name" value="Sensor_HK_TwoCompSys"/>
</dbReference>
<keyword evidence="7" id="KW-0902">Two-component regulatory system</keyword>
<dbReference type="AlphaFoldDB" id="V5C9Z0"/>
<dbReference type="PANTHER" id="PTHR24421:SF58">
    <property type="entry name" value="SIGNAL TRANSDUCTION HISTIDINE-PROTEIN KINASE_PHOSPHATASE UHPB"/>
    <property type="match status" value="1"/>
</dbReference>
<dbReference type="SMART" id="SM00304">
    <property type="entry name" value="HAMP"/>
    <property type="match status" value="1"/>
</dbReference>
<keyword evidence="6" id="KW-0418">Kinase</keyword>
<dbReference type="PANTHER" id="PTHR24421">
    <property type="entry name" value="NITRATE/NITRITE SENSOR PROTEIN NARX-RELATED"/>
    <property type="match status" value="1"/>
</dbReference>
<gene>
    <name evidence="11" type="primary">moxY</name>
    <name evidence="11" type="ORF">MGMO_15c00340</name>
</gene>
<dbReference type="CDD" id="cd06225">
    <property type="entry name" value="HAMP"/>
    <property type="match status" value="1"/>
</dbReference>
<evidence type="ECO:0000313" key="11">
    <source>
        <dbReference type="EMBL" id="ESS73613.1"/>
    </source>
</evidence>
<dbReference type="RefSeq" id="WP_023493437.1">
    <property type="nucleotide sequence ID" value="NZ_AYLO01000015.1"/>
</dbReference>
<organism evidence="11 12">
    <name type="scientific">Methyloglobulus morosus KoM1</name>
    <dbReference type="NCBI Taxonomy" id="1116472"/>
    <lineage>
        <taxon>Bacteria</taxon>
        <taxon>Pseudomonadati</taxon>
        <taxon>Pseudomonadota</taxon>
        <taxon>Gammaproteobacteria</taxon>
        <taxon>Methylococcales</taxon>
        <taxon>Methylococcaceae</taxon>
        <taxon>Methyloglobulus</taxon>
    </lineage>
</organism>
<dbReference type="eggNOG" id="COG4585">
    <property type="taxonomic scope" value="Bacteria"/>
</dbReference>
<dbReference type="GO" id="GO:0046983">
    <property type="term" value="F:protein dimerization activity"/>
    <property type="evidence" value="ECO:0007669"/>
    <property type="project" value="InterPro"/>
</dbReference>
<dbReference type="PROSITE" id="PS50885">
    <property type="entry name" value="HAMP"/>
    <property type="match status" value="1"/>
</dbReference>
<evidence type="ECO:0000256" key="6">
    <source>
        <dbReference type="ARBA" id="ARBA00022777"/>
    </source>
</evidence>
<dbReference type="CDD" id="cd16917">
    <property type="entry name" value="HATPase_UhpB-NarQ-NarX-like"/>
    <property type="match status" value="1"/>
</dbReference>
<dbReference type="InterPro" id="IPR003594">
    <property type="entry name" value="HATPase_dom"/>
</dbReference>
<keyword evidence="5 11" id="KW-0808">Transferase</keyword>
<dbReference type="STRING" id="1116472.MGMO_15c00340"/>
<dbReference type="Gene3D" id="3.30.565.10">
    <property type="entry name" value="Histidine kinase-like ATPase, C-terminal domain"/>
    <property type="match status" value="1"/>
</dbReference>
<evidence type="ECO:0000259" key="10">
    <source>
        <dbReference type="PROSITE" id="PS50885"/>
    </source>
</evidence>
<comment type="subcellular location">
    <subcellularLocation>
        <location evidence="2">Membrane</location>
    </subcellularLocation>
</comment>
<evidence type="ECO:0000256" key="7">
    <source>
        <dbReference type="ARBA" id="ARBA00023012"/>
    </source>
</evidence>
<dbReference type="Pfam" id="PF16448">
    <property type="entry name" value="LapD_MoxY_N"/>
    <property type="match status" value="1"/>
</dbReference>
<dbReference type="Pfam" id="PF07730">
    <property type="entry name" value="HisKA_3"/>
    <property type="match status" value="1"/>
</dbReference>
<evidence type="ECO:0000256" key="4">
    <source>
        <dbReference type="ARBA" id="ARBA00022553"/>
    </source>
</evidence>
<proteinExistence type="predicted"/>
<keyword evidence="8" id="KW-0812">Transmembrane</keyword>
<dbReference type="EC" id="2.7.13.3" evidence="3"/>
<dbReference type="InterPro" id="IPR036890">
    <property type="entry name" value="HATPase_C_sf"/>
</dbReference>
<evidence type="ECO:0000256" key="8">
    <source>
        <dbReference type="SAM" id="Phobius"/>
    </source>
</evidence>
<dbReference type="Gene3D" id="6.10.340.10">
    <property type="match status" value="1"/>
</dbReference>
<dbReference type="InterPro" id="IPR011712">
    <property type="entry name" value="Sig_transdc_His_kin_sub3_dim/P"/>
</dbReference>
<dbReference type="OrthoDB" id="9797605at2"/>
<keyword evidence="4" id="KW-0597">Phosphoprotein</keyword>
<evidence type="ECO:0000256" key="5">
    <source>
        <dbReference type="ARBA" id="ARBA00022679"/>
    </source>
</evidence>
<protein>
    <recommendedName>
        <fullName evidence="3">histidine kinase</fullName>
        <ecNumber evidence="3">2.7.13.3</ecNumber>
    </recommendedName>
</protein>
<dbReference type="InterPro" id="IPR005467">
    <property type="entry name" value="His_kinase_dom"/>
</dbReference>
<dbReference type="Pfam" id="PF00672">
    <property type="entry name" value="HAMP"/>
    <property type="match status" value="1"/>
</dbReference>
<evidence type="ECO:0000259" key="9">
    <source>
        <dbReference type="PROSITE" id="PS50109"/>
    </source>
</evidence>
<dbReference type="InterPro" id="IPR032244">
    <property type="entry name" value="LapD_MoxY_N"/>
</dbReference>
<comment type="catalytic activity">
    <reaction evidence="1">
        <text>ATP + protein L-histidine = ADP + protein N-phospho-L-histidine.</text>
        <dbReference type="EC" id="2.7.13.3"/>
    </reaction>
</comment>
<comment type="caution">
    <text evidence="11">The sequence shown here is derived from an EMBL/GenBank/DDBJ whole genome shotgun (WGS) entry which is preliminary data.</text>
</comment>
<reference evidence="11 12" key="1">
    <citation type="journal article" date="2013" name="Genome Announc.">
        <title>Draft Genome Sequence of the Methanotrophic Gammaproteobacterium Methyloglobulus morosus DSM 22980 Strain KoM1.</title>
        <authorList>
            <person name="Poehlein A."/>
            <person name="Deutzmann J.S."/>
            <person name="Daniel R."/>
            <person name="Simeonova D.D."/>
        </authorList>
    </citation>
    <scope>NUCLEOTIDE SEQUENCE [LARGE SCALE GENOMIC DNA]</scope>
    <source>
        <strain evidence="11 12">KoM1</strain>
    </source>
</reference>
<accession>V5C9Z0</accession>
<evidence type="ECO:0000256" key="1">
    <source>
        <dbReference type="ARBA" id="ARBA00000085"/>
    </source>
</evidence>
<sequence>MSLSYQINLKILLSSLLILFLGGAIAIWQARNSVDKELNASASLTEHLITCGLSQTIADRTTWLNCFSSLKETRHLTIELMTPSGQAFGIGNKHKVNDLVESPPFWFINLIGNKQATIEKLIATASGDQFSLRIRANPIDEIQEVWEESLAFFCTILLLTLLTFSSVYFAIHKTLASIRIIVDTLQQIETGNYQQQLPEFNTTEYNSIAKAVNHMTGKLHQTQLENRALVKHSMEILETERKQLAQELHDELGQSLTAIKMMAVIANQKKDQIAEISASIANSCDGLINIVRSIMHRLHPLVLTELGLKAAIEDLLNHWASKNPEIKFRFRCDDEVDTLGQKLSIQIFRVVQECLTNIFRHAEAQECSVTLAMVETPEHQVRLTVTDNGKGCDINKLTKGFGILGMKERVHSLGGNLSIQSTLNNGVQVNAVIPIVVN</sequence>
<keyword evidence="12" id="KW-1185">Reference proteome</keyword>
<feature type="transmembrane region" description="Helical" evidence="8">
    <location>
        <begin position="150"/>
        <end position="171"/>
    </location>
</feature>
<feature type="domain" description="HAMP" evidence="10">
    <location>
        <begin position="172"/>
        <end position="224"/>
    </location>
</feature>
<evidence type="ECO:0000256" key="2">
    <source>
        <dbReference type="ARBA" id="ARBA00004370"/>
    </source>
</evidence>
<dbReference type="PROSITE" id="PS50109">
    <property type="entry name" value="HIS_KIN"/>
    <property type="match status" value="1"/>
</dbReference>
<dbReference type="Gene3D" id="1.20.5.1930">
    <property type="match status" value="1"/>
</dbReference>
<dbReference type="Pfam" id="PF02518">
    <property type="entry name" value="HATPase_c"/>
    <property type="match status" value="1"/>
</dbReference>
<dbReference type="SUPFAM" id="SSF55874">
    <property type="entry name" value="ATPase domain of HSP90 chaperone/DNA topoisomerase II/histidine kinase"/>
    <property type="match status" value="1"/>
</dbReference>
<keyword evidence="8" id="KW-0472">Membrane</keyword>
<dbReference type="Proteomes" id="UP000017842">
    <property type="component" value="Unassembled WGS sequence"/>
</dbReference>
<feature type="domain" description="Histidine kinase" evidence="9">
    <location>
        <begin position="243"/>
        <end position="437"/>
    </location>
</feature>
<evidence type="ECO:0000313" key="12">
    <source>
        <dbReference type="Proteomes" id="UP000017842"/>
    </source>
</evidence>
<evidence type="ECO:0000256" key="3">
    <source>
        <dbReference type="ARBA" id="ARBA00012438"/>
    </source>
</evidence>